<feature type="signal peptide" evidence="2">
    <location>
        <begin position="1"/>
        <end position="20"/>
    </location>
</feature>
<feature type="coiled-coil region" evidence="1">
    <location>
        <begin position="51"/>
        <end position="94"/>
    </location>
</feature>
<dbReference type="EMBL" id="NSJF01000002">
    <property type="protein sequence ID" value="PAT35050.1"/>
    <property type="molecule type" value="Genomic_DNA"/>
</dbReference>
<name>A0A2A2A938_9BURK</name>
<protein>
    <submittedName>
        <fullName evidence="3">Uncharacterized protein</fullName>
    </submittedName>
</protein>
<dbReference type="Proteomes" id="UP000217999">
    <property type="component" value="Unassembled WGS sequence"/>
</dbReference>
<accession>A0A2A2A938</accession>
<reference evidence="3 4" key="1">
    <citation type="submission" date="2017-08" db="EMBL/GenBank/DDBJ databases">
        <title>WGS of Clinical strains of the CDC Group NO-1 linked to zoonotic infections in humans.</title>
        <authorList>
            <person name="Bernier A.-M."/>
            <person name="Bernard K."/>
        </authorList>
    </citation>
    <scope>NUCLEOTIDE SEQUENCE [LARGE SCALE GENOMIC DNA]</scope>
    <source>
        <strain evidence="3 4">NML03-0146</strain>
    </source>
</reference>
<organism evidence="3 4">
    <name type="scientific">Vandammella animalimorsus</name>
    <dbReference type="NCBI Taxonomy" id="2029117"/>
    <lineage>
        <taxon>Bacteria</taxon>
        <taxon>Pseudomonadati</taxon>
        <taxon>Pseudomonadota</taxon>
        <taxon>Betaproteobacteria</taxon>
        <taxon>Burkholderiales</taxon>
        <taxon>Comamonadaceae</taxon>
        <taxon>Vandammella</taxon>
    </lineage>
</organism>
<evidence type="ECO:0000256" key="2">
    <source>
        <dbReference type="SAM" id="SignalP"/>
    </source>
</evidence>
<evidence type="ECO:0000313" key="3">
    <source>
        <dbReference type="EMBL" id="PAT35050.1"/>
    </source>
</evidence>
<evidence type="ECO:0000313" key="4">
    <source>
        <dbReference type="Proteomes" id="UP000217999"/>
    </source>
</evidence>
<proteinExistence type="predicted"/>
<keyword evidence="1" id="KW-0175">Coiled coil</keyword>
<feature type="chain" id="PRO_5012606846" evidence="2">
    <location>
        <begin position="21"/>
        <end position="104"/>
    </location>
</feature>
<dbReference type="PROSITE" id="PS51257">
    <property type="entry name" value="PROKAR_LIPOPROTEIN"/>
    <property type="match status" value="1"/>
</dbReference>
<sequence>MRIRLFSIALALAGAAAATACGEKNVMPAECQAYLDKTQACMSKLGTDPQQAAMQKQLQQQMEEQKKQLNEELKKLSKQELENMRQSCQQLNNQFSVMFNQLGC</sequence>
<keyword evidence="2" id="KW-0732">Signal</keyword>
<comment type="caution">
    <text evidence="3">The sequence shown here is derived from an EMBL/GenBank/DDBJ whole genome shotgun (WGS) entry which is preliminary data.</text>
</comment>
<gene>
    <name evidence="3" type="ORF">CK620_03760</name>
</gene>
<evidence type="ECO:0000256" key="1">
    <source>
        <dbReference type="SAM" id="Coils"/>
    </source>
</evidence>
<dbReference type="AlphaFoldDB" id="A0A2A2A938"/>